<sequence length="61" mass="6504">MDFLERTLLLIIGLTFMGGGGVLTRQAFDEAKNVFECIVFGMLVATAGVVFVVWAVGGPPQ</sequence>
<keyword evidence="1" id="KW-1133">Transmembrane helix</keyword>
<keyword evidence="1" id="KW-0472">Membrane</keyword>
<keyword evidence="1" id="KW-0812">Transmembrane</keyword>
<dbReference type="Proteomes" id="UP000664277">
    <property type="component" value="Unassembled WGS sequence"/>
</dbReference>
<protein>
    <submittedName>
        <fullName evidence="2">Uncharacterized protein</fullName>
    </submittedName>
</protein>
<dbReference type="EMBL" id="JAFLCK010000039">
    <property type="protein sequence ID" value="MBN8662441.1"/>
    <property type="molecule type" value="Genomic_DNA"/>
</dbReference>
<name>A0A8J7PFA5_9BACT</name>
<proteinExistence type="predicted"/>
<feature type="transmembrane region" description="Helical" evidence="1">
    <location>
        <begin position="6"/>
        <end position="23"/>
    </location>
</feature>
<evidence type="ECO:0000256" key="1">
    <source>
        <dbReference type="SAM" id="Phobius"/>
    </source>
</evidence>
<evidence type="ECO:0000313" key="2">
    <source>
        <dbReference type="EMBL" id="MBN8662441.1"/>
    </source>
</evidence>
<organism evidence="2 3">
    <name type="scientific">Candidatus Obscuribacter phosphatis</name>
    <dbReference type="NCBI Taxonomy" id="1906157"/>
    <lineage>
        <taxon>Bacteria</taxon>
        <taxon>Bacillati</taxon>
        <taxon>Candidatus Melainabacteria</taxon>
        <taxon>Candidatus Obscuribacterales</taxon>
        <taxon>Candidatus Obscuribacteraceae</taxon>
        <taxon>Candidatus Obscuribacter</taxon>
    </lineage>
</organism>
<feature type="transmembrane region" description="Helical" evidence="1">
    <location>
        <begin position="35"/>
        <end position="56"/>
    </location>
</feature>
<dbReference type="AlphaFoldDB" id="A0A8J7PFA5"/>
<evidence type="ECO:0000313" key="3">
    <source>
        <dbReference type="Proteomes" id="UP000664277"/>
    </source>
</evidence>
<gene>
    <name evidence="2" type="ORF">J0M35_18875</name>
</gene>
<reference evidence="2" key="1">
    <citation type="submission" date="2021-02" db="EMBL/GenBank/DDBJ databases">
        <title>Genome-Resolved Metagenomics of a Microbial Community Performing Photosynthetic Biological Nutrient Removal.</title>
        <authorList>
            <person name="Mcdaniel E.A."/>
        </authorList>
    </citation>
    <scope>NUCLEOTIDE SEQUENCE</scope>
    <source>
        <strain evidence="2">UWPOB_OBS1</strain>
    </source>
</reference>
<accession>A0A8J7PFA5</accession>
<comment type="caution">
    <text evidence="2">The sequence shown here is derived from an EMBL/GenBank/DDBJ whole genome shotgun (WGS) entry which is preliminary data.</text>
</comment>